<keyword evidence="1" id="KW-1133">Transmembrane helix</keyword>
<keyword evidence="1" id="KW-0472">Membrane</keyword>
<reference evidence="2" key="1">
    <citation type="submission" date="2014-09" db="EMBL/GenBank/DDBJ databases">
        <authorList>
            <person name="Magalhaes I.L.F."/>
            <person name="Oliveira U."/>
            <person name="Santos F.R."/>
            <person name="Vidigal T.H.D.A."/>
            <person name="Brescovit A.D."/>
            <person name="Santos A.J."/>
        </authorList>
    </citation>
    <scope>NUCLEOTIDE SEQUENCE</scope>
    <source>
        <tissue evidence="2">Shoot tissue taken approximately 20 cm above the soil surface</tissue>
    </source>
</reference>
<feature type="transmembrane region" description="Helical" evidence="1">
    <location>
        <begin position="22"/>
        <end position="42"/>
    </location>
</feature>
<name>A0A0A9FLP6_ARUDO</name>
<evidence type="ECO:0000313" key="2">
    <source>
        <dbReference type="EMBL" id="JAE13940.1"/>
    </source>
</evidence>
<dbReference type="EMBL" id="GBRH01183956">
    <property type="protein sequence ID" value="JAE13940.1"/>
    <property type="molecule type" value="Transcribed_RNA"/>
</dbReference>
<protein>
    <submittedName>
        <fullName evidence="2">Uncharacterized protein</fullName>
    </submittedName>
</protein>
<proteinExistence type="predicted"/>
<dbReference type="AlphaFoldDB" id="A0A0A9FLP6"/>
<accession>A0A0A9FLP6</accession>
<organism evidence="2">
    <name type="scientific">Arundo donax</name>
    <name type="common">Giant reed</name>
    <name type="synonym">Donax arundinaceus</name>
    <dbReference type="NCBI Taxonomy" id="35708"/>
    <lineage>
        <taxon>Eukaryota</taxon>
        <taxon>Viridiplantae</taxon>
        <taxon>Streptophyta</taxon>
        <taxon>Embryophyta</taxon>
        <taxon>Tracheophyta</taxon>
        <taxon>Spermatophyta</taxon>
        <taxon>Magnoliopsida</taxon>
        <taxon>Liliopsida</taxon>
        <taxon>Poales</taxon>
        <taxon>Poaceae</taxon>
        <taxon>PACMAD clade</taxon>
        <taxon>Arundinoideae</taxon>
        <taxon>Arundineae</taxon>
        <taxon>Arundo</taxon>
    </lineage>
</organism>
<sequence>MAKAGQGRNNNRHTSCNERFRIVHRCMFSWVALAPLLWLRMVTRQMSVCK</sequence>
<keyword evidence="1" id="KW-0812">Transmembrane</keyword>
<reference evidence="2" key="2">
    <citation type="journal article" date="2015" name="Data Brief">
        <title>Shoot transcriptome of the giant reed, Arundo donax.</title>
        <authorList>
            <person name="Barrero R.A."/>
            <person name="Guerrero F.D."/>
            <person name="Moolhuijzen P."/>
            <person name="Goolsby J.A."/>
            <person name="Tidwell J."/>
            <person name="Bellgard S.E."/>
            <person name="Bellgard M.I."/>
        </authorList>
    </citation>
    <scope>NUCLEOTIDE SEQUENCE</scope>
    <source>
        <tissue evidence="2">Shoot tissue taken approximately 20 cm above the soil surface</tissue>
    </source>
</reference>
<evidence type="ECO:0000256" key="1">
    <source>
        <dbReference type="SAM" id="Phobius"/>
    </source>
</evidence>